<feature type="non-terminal residue" evidence="3">
    <location>
        <position position="1"/>
    </location>
</feature>
<reference evidence="3 4" key="1">
    <citation type="submission" date="2014-06" db="EMBL/GenBank/DDBJ databases">
        <title>Evolutionary Origins and Diversification of the Mycorrhizal Mutualists.</title>
        <authorList>
            <consortium name="DOE Joint Genome Institute"/>
            <consortium name="Mycorrhizal Genomics Consortium"/>
            <person name="Kohler A."/>
            <person name="Kuo A."/>
            <person name="Nagy L.G."/>
            <person name="Floudas D."/>
            <person name="Copeland A."/>
            <person name="Barry K.W."/>
            <person name="Cichocki N."/>
            <person name="Veneault-Fourrey C."/>
            <person name="LaButti K."/>
            <person name="Lindquist E.A."/>
            <person name="Lipzen A."/>
            <person name="Lundell T."/>
            <person name="Morin E."/>
            <person name="Murat C."/>
            <person name="Riley R."/>
            <person name="Ohm R."/>
            <person name="Sun H."/>
            <person name="Tunlid A."/>
            <person name="Henrissat B."/>
            <person name="Grigoriev I.V."/>
            <person name="Hibbett D.S."/>
            <person name="Martin F."/>
        </authorList>
    </citation>
    <scope>NUCLEOTIDE SEQUENCE [LARGE SCALE GENOMIC DNA]</scope>
    <source>
        <strain evidence="3 4">SS14</strain>
    </source>
</reference>
<dbReference type="InterPro" id="IPR056884">
    <property type="entry name" value="NPHP3-like_N"/>
</dbReference>
<organism evidence="3 4">
    <name type="scientific">Sphaerobolus stellatus (strain SS14)</name>
    <dbReference type="NCBI Taxonomy" id="990650"/>
    <lineage>
        <taxon>Eukaryota</taxon>
        <taxon>Fungi</taxon>
        <taxon>Dikarya</taxon>
        <taxon>Basidiomycota</taxon>
        <taxon>Agaricomycotina</taxon>
        <taxon>Agaricomycetes</taxon>
        <taxon>Phallomycetidae</taxon>
        <taxon>Geastrales</taxon>
        <taxon>Sphaerobolaceae</taxon>
        <taxon>Sphaerobolus</taxon>
    </lineage>
</organism>
<feature type="domain" description="Nephrocystin 3-like N-terminal" evidence="2">
    <location>
        <begin position="5"/>
        <end position="113"/>
    </location>
</feature>
<sequence>MSGILVLYHFCDFTDRTTQTTSSILQILLRQVVLHGTPAQLASIQKLYDKRSSTSKDPPRLKELTKMFTNICSLHEQMYVVLDALDEFNDRRTLFSVLKEVVKSGVKMFVTSRDLPDIRDALHNGRHVEIKANREDLKIYVEDRLSDSEFSGSAGTSRIVEVIVNHVERLLMNHLTNLTTIKQMRRFLESMSSGLEEAYASSLDRILGQPPSRAALALRLIGWVVHVEQRLRVEEILHAFAVEEDSDEIDEEN</sequence>
<keyword evidence="1" id="KW-0677">Repeat</keyword>
<accession>A0A0C9UT52</accession>
<dbReference type="Proteomes" id="UP000054279">
    <property type="component" value="Unassembled WGS sequence"/>
</dbReference>
<dbReference type="Pfam" id="PF24883">
    <property type="entry name" value="NPHP3_N"/>
    <property type="match status" value="1"/>
</dbReference>
<name>A0A0C9UT52_SPHS4</name>
<protein>
    <recommendedName>
        <fullName evidence="2">Nephrocystin 3-like N-terminal domain-containing protein</fullName>
    </recommendedName>
</protein>
<evidence type="ECO:0000256" key="1">
    <source>
        <dbReference type="ARBA" id="ARBA00022737"/>
    </source>
</evidence>
<dbReference type="AlphaFoldDB" id="A0A0C9UT52"/>
<dbReference type="EMBL" id="KN837304">
    <property type="protein sequence ID" value="KIJ28496.1"/>
    <property type="molecule type" value="Genomic_DNA"/>
</dbReference>
<gene>
    <name evidence="3" type="ORF">M422DRAFT_189653</name>
</gene>
<dbReference type="HOGENOM" id="CLU_1100719_0_0_1"/>
<proteinExistence type="predicted"/>
<evidence type="ECO:0000313" key="3">
    <source>
        <dbReference type="EMBL" id="KIJ28496.1"/>
    </source>
</evidence>
<dbReference type="PANTHER" id="PTHR10039:SF15">
    <property type="entry name" value="NACHT DOMAIN-CONTAINING PROTEIN"/>
    <property type="match status" value="1"/>
</dbReference>
<evidence type="ECO:0000313" key="4">
    <source>
        <dbReference type="Proteomes" id="UP000054279"/>
    </source>
</evidence>
<dbReference type="OrthoDB" id="7464126at2759"/>
<evidence type="ECO:0000259" key="2">
    <source>
        <dbReference type="Pfam" id="PF24883"/>
    </source>
</evidence>
<keyword evidence="4" id="KW-1185">Reference proteome</keyword>
<dbReference type="PANTHER" id="PTHR10039">
    <property type="entry name" value="AMELOGENIN"/>
    <property type="match status" value="1"/>
</dbReference>